<evidence type="ECO:0000256" key="1">
    <source>
        <dbReference type="SAM" id="MobiDB-lite"/>
    </source>
</evidence>
<organism evidence="2 3">
    <name type="scientific">Oesophagostomum dentatum</name>
    <name type="common">Nodular worm</name>
    <dbReference type="NCBI Taxonomy" id="61180"/>
    <lineage>
        <taxon>Eukaryota</taxon>
        <taxon>Metazoa</taxon>
        <taxon>Ecdysozoa</taxon>
        <taxon>Nematoda</taxon>
        <taxon>Chromadorea</taxon>
        <taxon>Rhabditida</taxon>
        <taxon>Rhabditina</taxon>
        <taxon>Rhabditomorpha</taxon>
        <taxon>Strongyloidea</taxon>
        <taxon>Strongylidae</taxon>
        <taxon>Oesophagostomum</taxon>
    </lineage>
</organism>
<feature type="region of interest" description="Disordered" evidence="1">
    <location>
        <begin position="138"/>
        <end position="171"/>
    </location>
</feature>
<protein>
    <submittedName>
        <fullName evidence="2">Uncharacterized protein</fullName>
    </submittedName>
</protein>
<dbReference type="EMBL" id="KN550936">
    <property type="protein sequence ID" value="KHJ93127.1"/>
    <property type="molecule type" value="Genomic_DNA"/>
</dbReference>
<keyword evidence="3" id="KW-1185">Reference proteome</keyword>
<dbReference type="AlphaFoldDB" id="A0A0B1TBG8"/>
<dbReference type="PANTHER" id="PTHR31063:SF3">
    <property type="entry name" value="ENHANCER OF POLYCOMB-LIKE PROTEIN"/>
    <property type="match status" value="1"/>
</dbReference>
<dbReference type="PANTHER" id="PTHR31063">
    <property type="entry name" value="PROTEIN CBG08668"/>
    <property type="match status" value="1"/>
</dbReference>
<accession>A0A0B1TBG8</accession>
<feature type="compositionally biased region" description="Basic residues" evidence="1">
    <location>
        <begin position="141"/>
        <end position="156"/>
    </location>
</feature>
<proteinExistence type="predicted"/>
<sequence length="592" mass="69042">MQILDDNSLMTLSSGGRGKAIKYFNKRLADIHELSHDTVPPRIHLNIFTPTRVSRFNHHYYFKTYENWCLALWRKGKQHDAVEIITDDYDLQSEDSDTENPTGLDATGSGQSYRSDLSTLEKEKFQFRNVTLEDFVNHKQSTPRRRHKQNSRRRRTGPSVGEVTGNSQTPAPLLDISKVVNSHHIFEIVDVNLENVDSFNLQKEVALVLPAYCTLQWFGDERISVRSKPTDKPFFVLFFETRKEQEKLRIRINTNTSYSNTARRESLLETLQTSRNFGSLFTDLIEFIFKAVQREPKQESNRFQKVREAFLPANNSEMLASRAQRCSELDKLKYIEPYYGLDDYEIISKPQEDPVICYQCKSTYHTDLFLTMDDFFEKFNLEKGERLLSITCCCDNIFYVPEYSAHGAACPARNCSATYDKRGLMRCRFRFNSSLRWLFWRKQHFHCEKEHDLQVTPKPLEPKKLIRKEVASICVAARIERFYTSMRLEFENSVAKSTCSEREQCQVKDLRKTILFLVENCTAWIYLHCSEKHVRAKSQIGKLFQAILILQEEILRSSSTAKAHTEEIQKGVTEVLGTFRKCTGIYDKGKRI</sequence>
<dbReference type="Proteomes" id="UP000053660">
    <property type="component" value="Unassembled WGS sequence"/>
</dbReference>
<name>A0A0B1TBG8_OESDE</name>
<feature type="region of interest" description="Disordered" evidence="1">
    <location>
        <begin position="92"/>
        <end position="115"/>
    </location>
</feature>
<evidence type="ECO:0000313" key="3">
    <source>
        <dbReference type="Proteomes" id="UP000053660"/>
    </source>
</evidence>
<evidence type="ECO:0000313" key="2">
    <source>
        <dbReference type="EMBL" id="KHJ93127.1"/>
    </source>
</evidence>
<reference evidence="2 3" key="1">
    <citation type="submission" date="2014-03" db="EMBL/GenBank/DDBJ databases">
        <title>Draft genome of the hookworm Oesophagostomum dentatum.</title>
        <authorList>
            <person name="Mitreva M."/>
        </authorList>
    </citation>
    <scope>NUCLEOTIDE SEQUENCE [LARGE SCALE GENOMIC DNA]</scope>
    <source>
        <strain evidence="2 3">OD-Hann</strain>
    </source>
</reference>
<gene>
    <name evidence="2" type="ORF">OESDEN_06967</name>
</gene>
<dbReference type="OrthoDB" id="5787359at2759"/>